<protein>
    <submittedName>
        <fullName evidence="1">Uncharacterized protein</fullName>
    </submittedName>
</protein>
<dbReference type="Proteomes" id="UP000767327">
    <property type="component" value="Unassembled WGS sequence"/>
</dbReference>
<sequence length="173" mass="18262">MKSTVLALVAFVLASFMLLTGVLVVLPVERAAAESSGYGSDGYFSALTNSAKPIIDNETNTPSSNTATGWANTRRIVFGKQKDATYTQADMYAGASVSSGYKTFAKGKVGSVDKLSPFDNYISANPGYTNKLESATTSVAENEVLLWADDAVTANFKFDTNASGTNSFDSETS</sequence>
<proteinExistence type="predicted"/>
<name>A0A971ICV9_9BIFI</name>
<reference evidence="1" key="2">
    <citation type="submission" date="2020-01" db="EMBL/GenBank/DDBJ databases">
        <authorList>
            <person name="Campanaro S."/>
        </authorList>
    </citation>
    <scope>NUCLEOTIDE SEQUENCE</scope>
    <source>
        <strain evidence="1">AS01afH2WH_6</strain>
    </source>
</reference>
<dbReference type="EMBL" id="JAAXZR010000022">
    <property type="protein sequence ID" value="NLT79894.1"/>
    <property type="molecule type" value="Genomic_DNA"/>
</dbReference>
<reference evidence="1" key="1">
    <citation type="journal article" date="2020" name="Biotechnol. Biofuels">
        <title>New insights from the biogas microbiome by comprehensive genome-resolved metagenomics of nearly 1600 species originating from multiple anaerobic digesters.</title>
        <authorList>
            <person name="Campanaro S."/>
            <person name="Treu L."/>
            <person name="Rodriguez-R L.M."/>
            <person name="Kovalovszki A."/>
            <person name="Ziels R.M."/>
            <person name="Maus I."/>
            <person name="Zhu X."/>
            <person name="Kougias P.G."/>
            <person name="Basile A."/>
            <person name="Luo G."/>
            <person name="Schluter A."/>
            <person name="Konstantinidis K.T."/>
            <person name="Angelidaki I."/>
        </authorList>
    </citation>
    <scope>NUCLEOTIDE SEQUENCE</scope>
    <source>
        <strain evidence="1">AS01afH2WH_6</strain>
    </source>
</reference>
<gene>
    <name evidence="1" type="ORF">GXW98_06395</name>
</gene>
<dbReference type="AlphaFoldDB" id="A0A971ICV9"/>
<accession>A0A971ICV9</accession>
<organism evidence="1 2">
    <name type="scientific">Bifidobacterium crudilactis</name>
    <dbReference type="NCBI Taxonomy" id="327277"/>
    <lineage>
        <taxon>Bacteria</taxon>
        <taxon>Bacillati</taxon>
        <taxon>Actinomycetota</taxon>
        <taxon>Actinomycetes</taxon>
        <taxon>Bifidobacteriales</taxon>
        <taxon>Bifidobacteriaceae</taxon>
        <taxon>Bifidobacterium</taxon>
    </lineage>
</organism>
<dbReference type="RefSeq" id="WP_273173873.1">
    <property type="nucleotide sequence ID" value="NZ_JAAXZR010000022.1"/>
</dbReference>
<evidence type="ECO:0000313" key="2">
    <source>
        <dbReference type="Proteomes" id="UP000767327"/>
    </source>
</evidence>
<comment type="caution">
    <text evidence="1">The sequence shown here is derived from an EMBL/GenBank/DDBJ whole genome shotgun (WGS) entry which is preliminary data.</text>
</comment>
<evidence type="ECO:0000313" key="1">
    <source>
        <dbReference type="EMBL" id="NLT79894.1"/>
    </source>
</evidence>